<dbReference type="Pfam" id="PF15644">
    <property type="entry name" value="Gln_amidase"/>
    <property type="match status" value="2"/>
</dbReference>
<dbReference type="RefSeq" id="WP_121217289.1">
    <property type="nucleotide sequence ID" value="NZ_JBIUBA010000074.1"/>
</dbReference>
<evidence type="ECO:0000259" key="3">
    <source>
        <dbReference type="Pfam" id="PF15644"/>
    </source>
</evidence>
<evidence type="ECO:0000256" key="1">
    <source>
        <dbReference type="SAM" id="MobiDB-lite"/>
    </source>
</evidence>
<feature type="domain" description="Outer membrane channel protein CpnT-like N-terminal" evidence="4">
    <location>
        <begin position="21"/>
        <end position="169"/>
    </location>
</feature>
<feature type="domain" description="Tox-PL" evidence="3">
    <location>
        <begin position="2023"/>
        <end position="2121"/>
    </location>
</feature>
<name>A0A495X6Q3_9PSEU</name>
<feature type="compositionally biased region" description="Low complexity" evidence="1">
    <location>
        <begin position="370"/>
        <end position="390"/>
    </location>
</feature>
<organism evidence="5 6">
    <name type="scientific">Saccharothrix variisporea</name>
    <dbReference type="NCBI Taxonomy" id="543527"/>
    <lineage>
        <taxon>Bacteria</taxon>
        <taxon>Bacillati</taxon>
        <taxon>Actinomycetota</taxon>
        <taxon>Actinomycetes</taxon>
        <taxon>Pseudonocardiales</taxon>
        <taxon>Pseudonocardiaceae</taxon>
        <taxon>Saccharothrix</taxon>
    </lineage>
</organism>
<feature type="region of interest" description="Disordered" evidence="1">
    <location>
        <begin position="833"/>
        <end position="879"/>
    </location>
</feature>
<proteinExistence type="predicted"/>
<comment type="caution">
    <text evidence="5">The sequence shown here is derived from an EMBL/GenBank/DDBJ whole genome shotgun (WGS) entry which is preliminary data.</text>
</comment>
<feature type="domain" description="Tox-PL" evidence="3">
    <location>
        <begin position="1014"/>
        <end position="1124"/>
    </location>
</feature>
<dbReference type="Proteomes" id="UP000272729">
    <property type="component" value="Unassembled WGS sequence"/>
</dbReference>
<feature type="region of interest" description="Disordered" evidence="1">
    <location>
        <begin position="1291"/>
        <end position="1328"/>
    </location>
</feature>
<feature type="compositionally biased region" description="Low complexity" evidence="1">
    <location>
        <begin position="450"/>
        <end position="469"/>
    </location>
</feature>
<dbReference type="Pfam" id="PF25547">
    <property type="entry name" value="WXG100_2"/>
    <property type="match status" value="1"/>
</dbReference>
<keyword evidence="6" id="KW-1185">Reference proteome</keyword>
<evidence type="ECO:0000313" key="6">
    <source>
        <dbReference type="Proteomes" id="UP000272729"/>
    </source>
</evidence>
<accession>A0A495X6Q3</accession>
<feature type="transmembrane region" description="Helical" evidence="2">
    <location>
        <begin position="137"/>
        <end position="159"/>
    </location>
</feature>
<evidence type="ECO:0000259" key="4">
    <source>
        <dbReference type="Pfam" id="PF25547"/>
    </source>
</evidence>
<protein>
    <submittedName>
        <fullName evidence="5">Papain fold toxin 1 (Glutamine deamidase) of polymorphic toxin system</fullName>
    </submittedName>
</protein>
<dbReference type="InterPro" id="IPR057746">
    <property type="entry name" value="CpnT-like_N"/>
</dbReference>
<sequence length="2213" mass="230284">MGMPVPRLPFSDAGPRLVGLAGDLFNRVCALIGGDQAYPPDEPEDIRDLGRAWRAAADRLDEAVRSGVRITGAVFDAWPDAAGFEFKSSSSKFHTGSYSTGEGGIDALVAEMRKIADACEHYAEEVYKQRLATKIEMLINVAAFALAFTGTGAIAGLFVRKLASNVLKRITLSALNLGARTRTAAAGRVALDLAVELGKEAGEELAISAGTQLGSMAAGYNHDGFDTKRVLTDTGAGALGGALGFVPGKAISKLPVRGALGQHLVAGLTGAGLNAVTSPVASLAAQNIADGEFGKLGDLGAYGQAIKDNGLSAARMGAFRANGSLAASQVGQAVGAQPNLSGAPSPGSSGDPGGPPSGPPPGGDPTPRQAGSPASATGSGTGAGAVVESGTVGGQQGEAGAERVSGPVSGRSVAPMGPAGESTGGRGGGAESTVDGHVGREGGGKDESATKSGSQSVSQSAAEVVQGRSSESESVEAERSAEVAAESEVVTGSEVVAGSDSAAVAEVSRESSAESLSESSPEVVAVWDRVPGEVQAVWGELPSDARQAVVALAGANANPNAILHRLRNIAASVVPGDPGRSLGEIVAEMGEAESRAFGEKLARTVSRKSEPAREKGATPEELAEVGANPGKGMLAEAEDIALLLDRLEALENHDVDVSAARKTLADYLGNARNVQEGRGNVKRSQLDGDSTNVLGLLAQVDAAVALAELHPVLLEQLGLAGLEITGLSERVPGATKAGTDIDIHGVLGDGTEVWFECKDLRWFGADRETYEDVTKQIKSQRALAGPDAKIVALYTNELAQEVADGLIASGADAVLHYHGFSLFTIIAERAAGDPAQSTNPTPAADPTRAADPAQAADPARAADRAPGREAGAVVESAPASEPVPAEGVVRAAEGSFARRLAAVWEGLAGEVREAWATLPRAVQFAVPALVGVVGDKAVATVLRGIAAGVVAGASGRSLGEIVAAMSEAQGRVFGERVAWVVGSRRVPVEVLFPWLGAVNPQFHVEQAFNGYRVNCRQAAVLTDRYLAGRFDRDPAPPTAEAVAPDDLRTGWRQRLAADIGRPGGGFEQVASVEDVAERLRQLGSGARAIVHGMRSWQGNPVPGHLFNAVNVDGEVRFLDGQSGTAADLDGFDEGFELLITEDNAIRAKADPSADDPSAADPEPVPPRGRVEDEPVVGLRASDAMPQRPDADWVGVHAAAHAAMARVDLEAGMRAVEKPPGAEYLLTGPLGNEFTATVRAGELPGDRVAEYTVNRARGTVEVVVSERASYDAIPIAVAHAVAAAAAELSGTPRDTTDFLHRDTVATPEPTGTPRAADDTAGDPTLSPADHGRAARLLAHAAALDGPTLPFHRRPLRRSLRALIEEMGLDPRQEGAERRLDALPSERMREVVRRFAPPPSDIPGRVTYVAYRAVAGSLGAGGFSLVMALSSWQIAVVITMAALARSVGYGLADPGLAVRENNSTAAARKPVETRLAAEADARRDEQFGPLLQRWADLSEALRTGTPVKPRRPPAPVEVAHQEDEPVKHVGWKPYAVRYVSGALAGTAALGATSPLVEPIATLGLLVLNWTPALVMPSVQAVVNSFKQDDKVARGTVRLERGAREVADHEQEIADLVGTLLDLAEQAAARRSDTGASAPAGTAPFVLRDAGEGSAQVVSRLVPRGEADVADPTRLAEVLTAAQEYLVMAVMRNVVAALAGGVLGGRVHLLDQDAKEARRVHDQSVKEARLHDLRREVVQAILRHRAAQEVLDGLADPEVVADLLRPITVAPRADADRPSGRSSRWTMAGGLVTGGAGLGITAVVAAVLGIPGVVGRYAGSAAGEAVAPLVDRLFKGAELDAEDAAATVADARKNATAEARARAVEQFVVRVLEDVTPPDAGPWWKPAGLLDRLQNLLKPPPPLPSDAGVSAREAHAAYERALAEPGRASSLPGRLAELVEVIDAANRVDRMAAWVGRTGQTRSEIAARNELIAAIHRYNALSPDRPLAVAHLLDGVHQATASPSRLAKVLPHLGTAVSAADHSQVRAVLTERHLSSGRAEPLTPPRTLARLTEREGWADRVAAAVGRPGATFQPVATTNDVVARLRELGKGARAIVHGTRSGDSGGAHVFNAVNIDGEVYFLDGDTLVDLTRYPSGVAVLVTHDNGEAARHDPKRTTTAKLGVIPARVAATARDRLGRLHDEAHVPARIAEIINPYPRPRTDTWSDVRYTEPWWRE</sequence>
<evidence type="ECO:0000256" key="2">
    <source>
        <dbReference type="SAM" id="Phobius"/>
    </source>
</evidence>
<evidence type="ECO:0000313" key="5">
    <source>
        <dbReference type="EMBL" id="RKT67178.1"/>
    </source>
</evidence>
<dbReference type="EMBL" id="RBXR01000001">
    <property type="protein sequence ID" value="RKT67178.1"/>
    <property type="molecule type" value="Genomic_DNA"/>
</dbReference>
<feature type="region of interest" description="Disordered" evidence="1">
    <location>
        <begin position="336"/>
        <end position="501"/>
    </location>
</feature>
<feature type="compositionally biased region" description="Pro residues" evidence="1">
    <location>
        <begin position="353"/>
        <end position="364"/>
    </location>
</feature>
<dbReference type="OrthoDB" id="3874132at2"/>
<keyword evidence="2" id="KW-0472">Membrane</keyword>
<feature type="compositionally biased region" description="Low complexity" evidence="1">
    <location>
        <begin position="336"/>
        <end position="349"/>
    </location>
</feature>
<feature type="compositionally biased region" description="Basic and acidic residues" evidence="1">
    <location>
        <begin position="1293"/>
        <end position="1302"/>
    </location>
</feature>
<feature type="compositionally biased region" description="Low complexity" evidence="1">
    <location>
        <begin position="482"/>
        <end position="501"/>
    </location>
</feature>
<feature type="compositionally biased region" description="Low complexity" evidence="1">
    <location>
        <begin position="840"/>
        <end position="859"/>
    </location>
</feature>
<keyword evidence="2" id="KW-1133">Transmembrane helix</keyword>
<keyword evidence="2" id="KW-0812">Transmembrane</keyword>
<feature type="region of interest" description="Disordered" evidence="1">
    <location>
        <begin position="1147"/>
        <end position="1172"/>
    </location>
</feature>
<reference evidence="5 6" key="1">
    <citation type="submission" date="2018-10" db="EMBL/GenBank/DDBJ databases">
        <title>Sequencing the genomes of 1000 actinobacteria strains.</title>
        <authorList>
            <person name="Klenk H.-P."/>
        </authorList>
    </citation>
    <scope>NUCLEOTIDE SEQUENCE [LARGE SCALE GENOMIC DNA]</scope>
    <source>
        <strain evidence="5 6">DSM 43911</strain>
    </source>
</reference>
<gene>
    <name evidence="5" type="ORF">DFJ66_0346</name>
</gene>
<feature type="compositionally biased region" description="Basic and acidic residues" evidence="1">
    <location>
        <begin position="437"/>
        <end position="449"/>
    </location>
</feature>
<dbReference type="InterPro" id="IPR028908">
    <property type="entry name" value="Tox-PL_dom"/>
</dbReference>